<sequence length="673" mass="74263">MSDVSANDNSSNRLRRDLSCVVTDSSRRSMRIVIDEISGRFTRVSADLWQALQSGHASPDQWRQADQVGWTRRRTVTSRAFIFSKFSPLYIRIPIGSGDGIARRLTPWTGWLFSKTAVTFWLALVALSAGLVLSRSQQWMTLFGSLGMFLAQTSPVVLGIWFVITKVIHELAHAVMCRRVGSRCGSVGLLLLCGMPCPYCDVSDTSRNPSAWQRASVMLAGIYVELIIASLAALVWLGARDVVIQWHAFHLMFVCSISTLIFNANPLMRYDGYFVLADWIGSVNLRADSKNAFRDVVVARFAGSGFATQPESSSRSIGLSIYHAASTVYRCFVLLGIAAMLLVVADQMHLRPLMVAVIAIVVIMMTFRSAKRIAQIVGGQGNWIKVPAIRRLAFVIMLMGGGAAILFWPTPRYRTTTGMIDAVDAEKVFLPSDGFVEVAAVDFGDRVEPGQTIVRLRDEAIEFEETRITGQLRIAKVRSQLSRRAAMGQGDNADTLRTLQAQEEGLQARLVSVQTRADRSNVRTNIGGVLLPAESTLEMDPINGTQSLARRVGSLATSRQAWCRISGDGQLHAVITIDARDRQRIRLGTTVRITATAIPGQVFVSQIESVSPIDQETESVVRRAGYEVVCPLIEVLQTDMLELLGSQVRAAVRMPDRTMAEDLWQNCKDFLGE</sequence>
<accession>A0A5C6F2N2</accession>
<feature type="transmembrane region" description="Helical" evidence="1">
    <location>
        <begin position="350"/>
        <end position="367"/>
    </location>
</feature>
<feature type="transmembrane region" description="Helical" evidence="1">
    <location>
        <begin position="217"/>
        <end position="237"/>
    </location>
</feature>
<keyword evidence="1" id="KW-0812">Transmembrane</keyword>
<feature type="transmembrane region" description="Helical" evidence="1">
    <location>
        <begin position="139"/>
        <end position="164"/>
    </location>
</feature>
<name>A0A5C6F2N2_9BACT</name>
<dbReference type="PANTHER" id="PTHR13325">
    <property type="entry name" value="PROTEASE M50 MEMBRANE-BOUND TRANSCRIPTION FACTOR SITE 2 PROTEASE"/>
    <property type="match status" value="1"/>
</dbReference>
<evidence type="ECO:0000313" key="3">
    <source>
        <dbReference type="Proteomes" id="UP000317977"/>
    </source>
</evidence>
<dbReference type="OrthoDB" id="9759690at2"/>
<dbReference type="Proteomes" id="UP000317977">
    <property type="component" value="Unassembled WGS sequence"/>
</dbReference>
<keyword evidence="3" id="KW-1185">Reference proteome</keyword>
<gene>
    <name evidence="2" type="ORF">Poly59_23570</name>
</gene>
<protein>
    <submittedName>
        <fullName evidence="2">Peptidase family M50</fullName>
    </submittedName>
</protein>
<organism evidence="2 3">
    <name type="scientific">Rubripirellula reticaptiva</name>
    <dbReference type="NCBI Taxonomy" id="2528013"/>
    <lineage>
        <taxon>Bacteria</taxon>
        <taxon>Pseudomonadati</taxon>
        <taxon>Planctomycetota</taxon>
        <taxon>Planctomycetia</taxon>
        <taxon>Pirellulales</taxon>
        <taxon>Pirellulaceae</taxon>
        <taxon>Rubripirellula</taxon>
    </lineage>
</organism>
<dbReference type="InterPro" id="IPR001193">
    <property type="entry name" value="MBTPS2"/>
</dbReference>
<dbReference type="GO" id="GO:0031293">
    <property type="term" value="P:membrane protein intracellular domain proteolysis"/>
    <property type="evidence" value="ECO:0007669"/>
    <property type="project" value="TreeGrafter"/>
</dbReference>
<keyword evidence="1" id="KW-0472">Membrane</keyword>
<comment type="caution">
    <text evidence="2">The sequence shown here is derived from an EMBL/GenBank/DDBJ whole genome shotgun (WGS) entry which is preliminary data.</text>
</comment>
<reference evidence="2 3" key="1">
    <citation type="submission" date="2019-02" db="EMBL/GenBank/DDBJ databases">
        <title>Deep-cultivation of Planctomycetes and their phenomic and genomic characterization uncovers novel biology.</title>
        <authorList>
            <person name="Wiegand S."/>
            <person name="Jogler M."/>
            <person name="Boedeker C."/>
            <person name="Pinto D."/>
            <person name="Vollmers J."/>
            <person name="Rivas-Marin E."/>
            <person name="Kohn T."/>
            <person name="Peeters S.H."/>
            <person name="Heuer A."/>
            <person name="Rast P."/>
            <person name="Oberbeckmann S."/>
            <person name="Bunk B."/>
            <person name="Jeske O."/>
            <person name="Meyerdierks A."/>
            <person name="Storesund J.E."/>
            <person name="Kallscheuer N."/>
            <person name="Luecker S."/>
            <person name="Lage O.M."/>
            <person name="Pohl T."/>
            <person name="Merkel B.J."/>
            <person name="Hornburger P."/>
            <person name="Mueller R.-W."/>
            <person name="Bruemmer F."/>
            <person name="Labrenz M."/>
            <person name="Spormann A.M."/>
            <person name="Op Den Camp H."/>
            <person name="Overmann J."/>
            <person name="Amann R."/>
            <person name="Jetten M.S.M."/>
            <person name="Mascher T."/>
            <person name="Medema M.H."/>
            <person name="Devos D.P."/>
            <person name="Kaster A.-K."/>
            <person name="Ovreas L."/>
            <person name="Rohde M."/>
            <person name="Galperin M.Y."/>
            <person name="Jogler C."/>
        </authorList>
    </citation>
    <scope>NUCLEOTIDE SEQUENCE [LARGE SCALE GENOMIC DNA]</scope>
    <source>
        <strain evidence="2 3">Poly59</strain>
    </source>
</reference>
<dbReference type="RefSeq" id="WP_146534122.1">
    <property type="nucleotide sequence ID" value="NZ_SJPX01000002.1"/>
</dbReference>
<evidence type="ECO:0000256" key="1">
    <source>
        <dbReference type="SAM" id="Phobius"/>
    </source>
</evidence>
<feature type="transmembrane region" description="Helical" evidence="1">
    <location>
        <begin position="243"/>
        <end position="262"/>
    </location>
</feature>
<dbReference type="GO" id="GO:0005737">
    <property type="term" value="C:cytoplasm"/>
    <property type="evidence" value="ECO:0007669"/>
    <property type="project" value="TreeGrafter"/>
</dbReference>
<keyword evidence="1" id="KW-1133">Transmembrane helix</keyword>
<feature type="transmembrane region" description="Helical" evidence="1">
    <location>
        <begin position="388"/>
        <end position="408"/>
    </location>
</feature>
<feature type="transmembrane region" description="Helical" evidence="1">
    <location>
        <begin position="112"/>
        <end position="133"/>
    </location>
</feature>
<dbReference type="GO" id="GO:0004222">
    <property type="term" value="F:metalloendopeptidase activity"/>
    <property type="evidence" value="ECO:0007669"/>
    <property type="project" value="InterPro"/>
</dbReference>
<proteinExistence type="predicted"/>
<dbReference type="Gene3D" id="2.40.30.170">
    <property type="match status" value="1"/>
</dbReference>
<evidence type="ECO:0000313" key="2">
    <source>
        <dbReference type="EMBL" id="TWU56053.1"/>
    </source>
</evidence>
<dbReference type="AlphaFoldDB" id="A0A5C6F2N2"/>
<dbReference type="EMBL" id="SJPX01000002">
    <property type="protein sequence ID" value="TWU56053.1"/>
    <property type="molecule type" value="Genomic_DNA"/>
</dbReference>
<dbReference type="PANTHER" id="PTHR13325:SF3">
    <property type="entry name" value="MEMBRANE-BOUND TRANSCRIPTION FACTOR SITE-2 PROTEASE"/>
    <property type="match status" value="1"/>
</dbReference>
<dbReference type="GO" id="GO:0016020">
    <property type="term" value="C:membrane"/>
    <property type="evidence" value="ECO:0007669"/>
    <property type="project" value="InterPro"/>
</dbReference>
<feature type="transmembrane region" description="Helical" evidence="1">
    <location>
        <begin position="321"/>
        <end position="344"/>
    </location>
</feature>